<evidence type="ECO:0000256" key="1">
    <source>
        <dbReference type="ARBA" id="ARBA00023015"/>
    </source>
</evidence>
<dbReference type="Proteomes" id="UP000032483">
    <property type="component" value="Unassembled WGS sequence"/>
</dbReference>
<keyword evidence="3" id="KW-0804">Transcription</keyword>
<dbReference type="PRINTS" id="PR00778">
    <property type="entry name" value="HTHARSR"/>
</dbReference>
<evidence type="ECO:0000313" key="5">
    <source>
        <dbReference type="EMBL" id="KJF40053.1"/>
    </source>
</evidence>
<reference evidence="5" key="1">
    <citation type="submission" date="2015-02" db="EMBL/GenBank/DDBJ databases">
        <title>A novel member of the family Ruminococcaceae isolated from human feces.</title>
        <authorList>
            <person name="Shkoporov A.N."/>
            <person name="Chaplin A.V."/>
            <person name="Motuzova O.V."/>
            <person name="Kafarskaia L.I."/>
            <person name="Khokhlova E.V."/>
            <person name="Efimov B.A."/>
        </authorList>
    </citation>
    <scope>NUCLEOTIDE SEQUENCE [LARGE SCALE GENOMIC DNA]</scope>
    <source>
        <strain evidence="5">585-1</strain>
    </source>
</reference>
<dbReference type="InterPro" id="IPR036388">
    <property type="entry name" value="WH-like_DNA-bd_sf"/>
</dbReference>
<dbReference type="EMBL" id="JXXK01000010">
    <property type="protein sequence ID" value="KJF40053.1"/>
    <property type="molecule type" value="Genomic_DNA"/>
</dbReference>
<proteinExistence type="predicted"/>
<dbReference type="GO" id="GO:0003700">
    <property type="term" value="F:DNA-binding transcription factor activity"/>
    <property type="evidence" value="ECO:0007669"/>
    <property type="project" value="InterPro"/>
</dbReference>
<feature type="domain" description="HTH arsR-type" evidence="4">
    <location>
        <begin position="12"/>
        <end position="105"/>
    </location>
</feature>
<dbReference type="Pfam" id="PF01022">
    <property type="entry name" value="HTH_5"/>
    <property type="match status" value="1"/>
</dbReference>
<dbReference type="GO" id="GO:0003677">
    <property type="term" value="F:DNA binding"/>
    <property type="evidence" value="ECO:0007669"/>
    <property type="project" value="UniProtKB-KW"/>
</dbReference>
<dbReference type="InterPro" id="IPR051081">
    <property type="entry name" value="HTH_MetalResp_TranReg"/>
</dbReference>
<dbReference type="PATRIC" id="fig|1550024.3.peg.1993"/>
<dbReference type="InterPro" id="IPR036390">
    <property type="entry name" value="WH_DNA-bd_sf"/>
</dbReference>
<protein>
    <submittedName>
        <fullName evidence="5">ArsR family transcriptional regulator</fullName>
    </submittedName>
</protein>
<sequence length="105" mass="12152">MEQQQKSCVLIPDAADIDRLSELHKAMGDFTRMKILWALMGREYCVNELATQMNMSESAVSHQLKILKFAKLVSPHKVGKNVFYALCDEHIKWILEETYAHISER</sequence>
<evidence type="ECO:0000313" key="6">
    <source>
        <dbReference type="Proteomes" id="UP000032483"/>
    </source>
</evidence>
<dbReference type="AlphaFoldDB" id="A0A0D8J2M7"/>
<dbReference type="InterPro" id="IPR001845">
    <property type="entry name" value="HTH_ArsR_DNA-bd_dom"/>
</dbReference>
<dbReference type="GeneID" id="42856683"/>
<dbReference type="InterPro" id="IPR011991">
    <property type="entry name" value="ArsR-like_HTH"/>
</dbReference>
<evidence type="ECO:0000259" key="4">
    <source>
        <dbReference type="PROSITE" id="PS50987"/>
    </source>
</evidence>
<dbReference type="NCBIfam" id="NF033788">
    <property type="entry name" value="HTH_metalloreg"/>
    <property type="match status" value="1"/>
</dbReference>
<organism evidence="5 6">
    <name type="scientific">Ruthenibacterium lactatiformans</name>
    <dbReference type="NCBI Taxonomy" id="1550024"/>
    <lineage>
        <taxon>Bacteria</taxon>
        <taxon>Bacillati</taxon>
        <taxon>Bacillota</taxon>
        <taxon>Clostridia</taxon>
        <taxon>Eubacteriales</taxon>
        <taxon>Oscillospiraceae</taxon>
        <taxon>Ruthenibacterium</taxon>
    </lineage>
</organism>
<dbReference type="PROSITE" id="PS50987">
    <property type="entry name" value="HTH_ARSR_2"/>
    <property type="match status" value="1"/>
</dbReference>
<keyword evidence="2" id="KW-0238">DNA-binding</keyword>
<dbReference type="Gene3D" id="1.10.10.10">
    <property type="entry name" value="Winged helix-like DNA-binding domain superfamily/Winged helix DNA-binding domain"/>
    <property type="match status" value="1"/>
</dbReference>
<dbReference type="PANTHER" id="PTHR33154">
    <property type="entry name" value="TRANSCRIPTIONAL REGULATOR, ARSR FAMILY"/>
    <property type="match status" value="1"/>
</dbReference>
<evidence type="ECO:0000256" key="3">
    <source>
        <dbReference type="ARBA" id="ARBA00023163"/>
    </source>
</evidence>
<keyword evidence="1" id="KW-0805">Transcription regulation</keyword>
<gene>
    <name evidence="5" type="ORF">TQ39_08770</name>
</gene>
<accession>A0A0D8J2M7</accession>
<dbReference type="PANTHER" id="PTHR33154:SF18">
    <property type="entry name" value="ARSENICAL RESISTANCE OPERON REPRESSOR"/>
    <property type="match status" value="1"/>
</dbReference>
<keyword evidence="6" id="KW-1185">Reference proteome</keyword>
<name>A0A0D8J2M7_9FIRM</name>
<dbReference type="RefSeq" id="WP_050005259.1">
    <property type="nucleotide sequence ID" value="NZ_JXXK01000010.1"/>
</dbReference>
<dbReference type="CDD" id="cd00090">
    <property type="entry name" value="HTH_ARSR"/>
    <property type="match status" value="1"/>
</dbReference>
<evidence type="ECO:0000256" key="2">
    <source>
        <dbReference type="ARBA" id="ARBA00023125"/>
    </source>
</evidence>
<dbReference type="SMART" id="SM00418">
    <property type="entry name" value="HTH_ARSR"/>
    <property type="match status" value="1"/>
</dbReference>
<comment type="caution">
    <text evidence="5">The sequence shown here is derived from an EMBL/GenBank/DDBJ whole genome shotgun (WGS) entry which is preliminary data.</text>
</comment>
<dbReference type="SUPFAM" id="SSF46785">
    <property type="entry name" value="Winged helix' DNA-binding domain"/>
    <property type="match status" value="1"/>
</dbReference>